<gene>
    <name evidence="2" type="ORF">CK203_014563</name>
</gene>
<dbReference type="EMBL" id="QGNW01000016">
    <property type="protein sequence ID" value="RVX16289.1"/>
    <property type="molecule type" value="Genomic_DNA"/>
</dbReference>
<evidence type="ECO:0000256" key="1">
    <source>
        <dbReference type="SAM" id="Phobius"/>
    </source>
</evidence>
<protein>
    <submittedName>
        <fullName evidence="2">Uncharacterized protein</fullName>
    </submittedName>
</protein>
<name>A0A438K504_VITVI</name>
<evidence type="ECO:0000313" key="2">
    <source>
        <dbReference type="EMBL" id="RVX16289.1"/>
    </source>
</evidence>
<reference evidence="2 3" key="1">
    <citation type="journal article" date="2018" name="PLoS Genet.">
        <title>Population sequencing reveals clonal diversity and ancestral inbreeding in the grapevine cultivar Chardonnay.</title>
        <authorList>
            <person name="Roach M.J."/>
            <person name="Johnson D.L."/>
            <person name="Bohlmann J."/>
            <person name="van Vuuren H.J."/>
            <person name="Jones S.J."/>
            <person name="Pretorius I.S."/>
            <person name="Schmidt S.A."/>
            <person name="Borneman A.R."/>
        </authorList>
    </citation>
    <scope>NUCLEOTIDE SEQUENCE [LARGE SCALE GENOMIC DNA]</scope>
    <source>
        <strain evidence="3">cv. Chardonnay</strain>
        <tissue evidence="2">Leaf</tissue>
    </source>
</reference>
<dbReference type="InterPro" id="IPR006927">
    <property type="entry name" value="DUF639"/>
</dbReference>
<sequence>MAPYCRVIKSAKNASGSTLFSNLQLVEGEIILDIDGTVPTQPVLQHIGISAWPGELLYVAESRASYMIFMHLDVHCSFLTNLCFFPGRLTLTNYALYFESLGVGLYDKASRYDLATDMKQVIKPELTGPLGARLFDRAVMYKSISVSEPVYLEFPEFKSNSRRDYWLDICIEILHVHKFIRKYNLKEMQQSEVLARAILGIFRYRAVREAFHIFSSQYKSLLVFNLAESLPGGDLISEALYSRLALLNASATQDDVLGSSYAGQNLKIFPVSLFTLSRHGFILQKEAVMSGEAIFPVGDVWVGETNPLEIAVKQSIWDKGRAEAAQATVDQVKVEGIDTNIAVMKELLFPVIKCAERLLLLASWEDPVKSTVFLLLTCYVIHRGWIRYILPSIFVFLAVFMLWCRHFNKGKPLEAFRVMPPPHRNAVELLLALQELVSQIEGIIQAGNIILLKIRALVFAMLPQASDRIALLLVFMAAVLAFLPIRYLTTLIFVEAFTRQMPLRKDSSDRLVRRAREWWIRIPAAPVQLIKTDAKKKKK</sequence>
<feature type="transmembrane region" description="Helical" evidence="1">
    <location>
        <begin position="385"/>
        <end position="404"/>
    </location>
</feature>
<dbReference type="Pfam" id="PF04842">
    <property type="entry name" value="DUF639"/>
    <property type="match status" value="1"/>
</dbReference>
<keyword evidence="1" id="KW-0472">Membrane</keyword>
<accession>A0A438K504</accession>
<evidence type="ECO:0000313" key="3">
    <source>
        <dbReference type="Proteomes" id="UP000288805"/>
    </source>
</evidence>
<keyword evidence="1" id="KW-1133">Transmembrane helix</keyword>
<dbReference type="Proteomes" id="UP000288805">
    <property type="component" value="Unassembled WGS sequence"/>
</dbReference>
<dbReference type="AlphaFoldDB" id="A0A438K504"/>
<dbReference type="PANTHER" id="PTHR31860:SF4">
    <property type="entry name" value="OS02G0637800 PROTEIN"/>
    <property type="match status" value="1"/>
</dbReference>
<organism evidence="2 3">
    <name type="scientific">Vitis vinifera</name>
    <name type="common">Grape</name>
    <dbReference type="NCBI Taxonomy" id="29760"/>
    <lineage>
        <taxon>Eukaryota</taxon>
        <taxon>Viridiplantae</taxon>
        <taxon>Streptophyta</taxon>
        <taxon>Embryophyta</taxon>
        <taxon>Tracheophyta</taxon>
        <taxon>Spermatophyta</taxon>
        <taxon>Magnoliopsida</taxon>
        <taxon>eudicotyledons</taxon>
        <taxon>Gunneridae</taxon>
        <taxon>Pentapetalae</taxon>
        <taxon>rosids</taxon>
        <taxon>Vitales</taxon>
        <taxon>Vitaceae</taxon>
        <taxon>Viteae</taxon>
        <taxon>Vitis</taxon>
    </lineage>
</organism>
<keyword evidence="1" id="KW-0812">Transmembrane</keyword>
<dbReference type="PANTHER" id="PTHR31860">
    <property type="entry name" value="HEAT-INDUCIBLE TRANSCRIPTION REPRESSOR (DUF639)-RELATED"/>
    <property type="match status" value="1"/>
</dbReference>
<proteinExistence type="predicted"/>
<feature type="transmembrane region" description="Helical" evidence="1">
    <location>
        <begin position="469"/>
        <end position="494"/>
    </location>
</feature>
<comment type="caution">
    <text evidence="2">The sequence shown here is derived from an EMBL/GenBank/DDBJ whole genome shotgun (WGS) entry which is preliminary data.</text>
</comment>